<gene>
    <name evidence="3" type="ORF">UHOR_04865</name>
</gene>
<evidence type="ECO:0000313" key="4">
    <source>
        <dbReference type="Proteomes" id="UP000006174"/>
    </source>
</evidence>
<dbReference type="Proteomes" id="UP000006174">
    <property type="component" value="Unassembled WGS sequence"/>
</dbReference>
<dbReference type="AlphaFoldDB" id="I2G0L7"/>
<dbReference type="OMA" id="QNITELM"/>
<protein>
    <submittedName>
        <fullName evidence="3">Uncharacterized protein</fullName>
    </submittedName>
</protein>
<feature type="signal peptide" evidence="2">
    <location>
        <begin position="1"/>
        <end position="22"/>
    </location>
</feature>
<name>I2G0L7_USTHO</name>
<feature type="region of interest" description="Disordered" evidence="1">
    <location>
        <begin position="170"/>
        <end position="209"/>
    </location>
</feature>
<feature type="region of interest" description="Disordered" evidence="1">
    <location>
        <begin position="332"/>
        <end position="354"/>
    </location>
</feature>
<evidence type="ECO:0000313" key="3">
    <source>
        <dbReference type="EMBL" id="CCF52710.1"/>
    </source>
</evidence>
<sequence length="566" mass="63491">MAKFKPIFTLLLAVGVATTAYAASIPDSMDSHRHTGYGTGTMDDAHAIRAQFASREQLAPIADAQAETQLQDFFLHYGQCFHSSPTCKNQVCLKDTPHCKPYTAEEQKETLRETKKVLLDLISTVSCYPVPKGVEGCDKRGYCDVFQIRDLTDSRCSMLTKEEYADALANHPDFSPDLYEEDENDEEPRRRRKLQRRSEDSTFNPDKVEADPAVKIDAKVLQENGLGEIGTCDVESPTCAKDHICKLGTDNCRQFEAGEKIQITKTILALEQKLFETGKCHRSSHNKDWCNQYGFCEASEHRNDCRPLESSDDEKAINVLVLDDGKWVWPDEVQGNKNDDELPTGVAEKKEPSHINEHKDAGVDFTQYRTQPQQPAESTNDEVQNFSSYLKSITEQPDMLEALYQAANVHDQPSMIQIREELILLSQNKKAARKLLKSSSKRARATKAELFSQEPALYGRITKRSTKTALQTVTFDPTSTDPTPNPTWEEVCAFMQVADKIHSDLTMVYALARVLGIESISGVRTFWNQLDTWAADQKEAFKALKRGKLAAMLEESKSIPGAAVSS</sequence>
<accession>I2G0L7</accession>
<reference evidence="3 4" key="1">
    <citation type="journal article" date="2012" name="Plant Cell">
        <title>Genome comparison of barley and maize smut fungi reveals targeted loss of RNA silencing components and species-specific presence of transposable elements.</title>
        <authorList>
            <person name="Laurie J.D."/>
            <person name="Ali S."/>
            <person name="Linning R."/>
            <person name="Mannhaupt G."/>
            <person name="Wong P."/>
            <person name="Gueldener U."/>
            <person name="Muensterkoetter M."/>
            <person name="Moore R."/>
            <person name="Kahmann R."/>
            <person name="Bakkeren G."/>
            <person name="Schirawski J."/>
        </authorList>
    </citation>
    <scope>NUCLEOTIDE SEQUENCE [LARGE SCALE GENOMIC DNA]</scope>
    <source>
        <strain evidence="4">Uh4875-4</strain>
    </source>
</reference>
<feature type="compositionally biased region" description="Basic and acidic residues" evidence="1">
    <location>
        <begin position="196"/>
        <end position="209"/>
    </location>
</feature>
<proteinExistence type="predicted"/>
<dbReference type="EMBL" id="CAGI01000176">
    <property type="protein sequence ID" value="CCF52710.1"/>
    <property type="molecule type" value="Genomic_DNA"/>
</dbReference>
<feature type="chain" id="PRO_5003659329" evidence="2">
    <location>
        <begin position="23"/>
        <end position="566"/>
    </location>
</feature>
<comment type="caution">
    <text evidence="3">The sequence shown here is derived from an EMBL/GenBank/DDBJ whole genome shotgun (WGS) entry which is preliminary data.</text>
</comment>
<keyword evidence="4" id="KW-1185">Reference proteome</keyword>
<evidence type="ECO:0000256" key="2">
    <source>
        <dbReference type="SAM" id="SignalP"/>
    </source>
</evidence>
<dbReference type="HOGENOM" id="CLU_481623_0_0_1"/>
<keyword evidence="2" id="KW-0732">Signal</keyword>
<organism evidence="3 4">
    <name type="scientific">Ustilago hordei</name>
    <name type="common">Barley covered smut fungus</name>
    <dbReference type="NCBI Taxonomy" id="120017"/>
    <lineage>
        <taxon>Eukaryota</taxon>
        <taxon>Fungi</taxon>
        <taxon>Dikarya</taxon>
        <taxon>Basidiomycota</taxon>
        <taxon>Ustilaginomycotina</taxon>
        <taxon>Ustilaginomycetes</taxon>
        <taxon>Ustilaginales</taxon>
        <taxon>Ustilaginaceae</taxon>
        <taxon>Ustilago</taxon>
    </lineage>
</organism>
<evidence type="ECO:0000256" key="1">
    <source>
        <dbReference type="SAM" id="MobiDB-lite"/>
    </source>
</evidence>